<dbReference type="EMBL" id="CATOUU010001119">
    <property type="protein sequence ID" value="CAI9973233.1"/>
    <property type="molecule type" value="Genomic_DNA"/>
</dbReference>
<organism evidence="2">
    <name type="scientific">Hexamita inflata</name>
    <dbReference type="NCBI Taxonomy" id="28002"/>
    <lineage>
        <taxon>Eukaryota</taxon>
        <taxon>Metamonada</taxon>
        <taxon>Diplomonadida</taxon>
        <taxon>Hexamitidae</taxon>
        <taxon>Hexamitinae</taxon>
        <taxon>Hexamita</taxon>
    </lineage>
</organism>
<sequence length="109" mass="12987">MKLSISKKLYIPIVLEQIWKSEQQNYSRNNSIIYLQNRDNTQDIEYVLNSLKKQQEELNTLNKKMNFLEVTANTICKNIGTLEVNQSNITNYYNQQCWTDRISELLSEY</sequence>
<comment type="caution">
    <text evidence="2">The sequence shown here is derived from an EMBL/GenBank/DDBJ whole genome shotgun (WGS) entry which is preliminary data.</text>
</comment>
<keyword evidence="1" id="KW-0175">Coiled coil</keyword>
<protein>
    <submittedName>
        <fullName evidence="3">Hypothetical_protein</fullName>
    </submittedName>
</protein>
<proteinExistence type="predicted"/>
<evidence type="ECO:0000313" key="3">
    <source>
        <dbReference type="EMBL" id="CAL6044762.1"/>
    </source>
</evidence>
<dbReference type="Proteomes" id="UP001642409">
    <property type="component" value="Unassembled WGS sequence"/>
</dbReference>
<reference evidence="2" key="1">
    <citation type="submission" date="2023-06" db="EMBL/GenBank/DDBJ databases">
        <authorList>
            <person name="Kurt Z."/>
        </authorList>
    </citation>
    <scope>NUCLEOTIDE SEQUENCE</scope>
</reference>
<accession>A0AA86RGZ4</accession>
<name>A0AA86RGZ4_9EUKA</name>
<evidence type="ECO:0000313" key="4">
    <source>
        <dbReference type="Proteomes" id="UP001642409"/>
    </source>
</evidence>
<evidence type="ECO:0000313" key="2">
    <source>
        <dbReference type="EMBL" id="CAI9973233.1"/>
    </source>
</evidence>
<keyword evidence="4" id="KW-1185">Reference proteome</keyword>
<gene>
    <name evidence="3" type="ORF">HINF_LOCUS40714</name>
    <name evidence="2" type="ORF">HINF_LOCUS60878</name>
</gene>
<reference evidence="3 4" key="2">
    <citation type="submission" date="2024-07" db="EMBL/GenBank/DDBJ databases">
        <authorList>
            <person name="Akdeniz Z."/>
        </authorList>
    </citation>
    <scope>NUCLEOTIDE SEQUENCE [LARGE SCALE GENOMIC DNA]</scope>
</reference>
<dbReference type="EMBL" id="CAXDID020000161">
    <property type="protein sequence ID" value="CAL6044762.1"/>
    <property type="molecule type" value="Genomic_DNA"/>
</dbReference>
<evidence type="ECO:0000256" key="1">
    <source>
        <dbReference type="SAM" id="Coils"/>
    </source>
</evidence>
<dbReference type="AlphaFoldDB" id="A0AA86RGZ4"/>
<feature type="coiled-coil region" evidence="1">
    <location>
        <begin position="44"/>
        <end position="71"/>
    </location>
</feature>